<evidence type="ECO:0000256" key="2">
    <source>
        <dbReference type="ARBA" id="ARBA00022741"/>
    </source>
</evidence>
<dbReference type="InterPro" id="IPR050093">
    <property type="entry name" value="ABC_SmlMolc_Importer"/>
</dbReference>
<dbReference type="Pfam" id="PF00005">
    <property type="entry name" value="ABC_tran"/>
    <property type="match status" value="1"/>
</dbReference>
<reference evidence="5 6" key="1">
    <citation type="submission" date="2023-11" db="EMBL/GenBank/DDBJ databases">
        <title>Arctic aerobic anoxygenic photoheterotroph Sediminicoccus rosea KRV36 adapts its photosynthesis to long days of polar summer.</title>
        <authorList>
            <person name="Tomasch J."/>
            <person name="Kopejtka K."/>
            <person name="Bily T."/>
            <person name="Gardiner A.T."/>
            <person name="Gardian Z."/>
            <person name="Shivaramu S."/>
            <person name="Koblizek M."/>
            <person name="Engelhardt F."/>
            <person name="Kaftan D."/>
        </authorList>
    </citation>
    <scope>NUCLEOTIDE SEQUENCE [LARGE SCALE GENOMIC DNA]</scope>
    <source>
        <strain evidence="5 6">R-30</strain>
    </source>
</reference>
<name>A0ABZ0PHU0_9PROT</name>
<dbReference type="Gene3D" id="3.40.50.300">
    <property type="entry name" value="P-loop containing nucleotide triphosphate hydrolases"/>
    <property type="match status" value="1"/>
</dbReference>
<dbReference type="InterPro" id="IPR027417">
    <property type="entry name" value="P-loop_NTPase"/>
</dbReference>
<dbReference type="SUPFAM" id="SSF52540">
    <property type="entry name" value="P-loop containing nucleoside triphosphate hydrolases"/>
    <property type="match status" value="1"/>
</dbReference>
<keyword evidence="6" id="KW-1185">Reference proteome</keyword>
<evidence type="ECO:0000256" key="1">
    <source>
        <dbReference type="ARBA" id="ARBA00022448"/>
    </source>
</evidence>
<dbReference type="PROSITE" id="PS00211">
    <property type="entry name" value="ABC_TRANSPORTER_1"/>
    <property type="match status" value="1"/>
</dbReference>
<dbReference type="InterPro" id="IPR017871">
    <property type="entry name" value="ABC_transporter-like_CS"/>
</dbReference>
<keyword evidence="3 5" id="KW-0067">ATP-binding</keyword>
<evidence type="ECO:0000259" key="4">
    <source>
        <dbReference type="PROSITE" id="PS50893"/>
    </source>
</evidence>
<feature type="domain" description="ABC transporter" evidence="4">
    <location>
        <begin position="4"/>
        <end position="234"/>
    </location>
</feature>
<dbReference type="Pfam" id="PF08402">
    <property type="entry name" value="TOBE_2"/>
    <property type="match status" value="1"/>
</dbReference>
<keyword evidence="2" id="KW-0547">Nucleotide-binding</keyword>
<protein>
    <submittedName>
        <fullName evidence="5">ABC transporter ATP-binding protein</fullName>
    </submittedName>
</protein>
<keyword evidence="1" id="KW-0813">Transport</keyword>
<dbReference type="InterPro" id="IPR012340">
    <property type="entry name" value="NA-bd_OB-fold"/>
</dbReference>
<evidence type="ECO:0000256" key="3">
    <source>
        <dbReference type="ARBA" id="ARBA00022840"/>
    </source>
</evidence>
<dbReference type="EMBL" id="CP137852">
    <property type="protein sequence ID" value="WPB84700.1"/>
    <property type="molecule type" value="Genomic_DNA"/>
</dbReference>
<dbReference type="RefSeq" id="WP_318648664.1">
    <property type="nucleotide sequence ID" value="NZ_CP137852.1"/>
</dbReference>
<proteinExistence type="predicted"/>
<gene>
    <name evidence="5" type="ORF">R9Z33_21715</name>
</gene>
<dbReference type="InterPro" id="IPR003593">
    <property type="entry name" value="AAA+_ATPase"/>
</dbReference>
<dbReference type="Gene3D" id="2.40.50.140">
    <property type="entry name" value="Nucleic acid-binding proteins"/>
    <property type="match status" value="1"/>
</dbReference>
<dbReference type="InterPro" id="IPR008995">
    <property type="entry name" value="Mo/tungstate-bd_C_term_dom"/>
</dbReference>
<accession>A0ABZ0PHU0</accession>
<evidence type="ECO:0000313" key="6">
    <source>
        <dbReference type="Proteomes" id="UP001305521"/>
    </source>
</evidence>
<dbReference type="PANTHER" id="PTHR42781:SF4">
    <property type="entry name" value="SPERMIDINE_PUTRESCINE IMPORT ATP-BINDING PROTEIN POTA"/>
    <property type="match status" value="1"/>
</dbReference>
<sequence length="350" mass="37423">MARLELDRVEVTLGGNRILHGVSLDVADGECVALLGPSGCGKTTTLRAIAGFTPVSGGEIRIAGRSVLGLPPHRRNLGLVFQDYALFPHMTVAQNIGYGLRMRGQDRGTIAKRVEEALDLVRLGEMADRYPARLSGGQRQRVALARALVIKPDILLLDEPLGALDRKLRDAMQVELKRIHREVGVTTIIVTHDQEEALSLADRVAVMFTGDIREVERPATLYARPRSREVMDFLGEANLIPADVTPEGALRLPGGGEILHAGASPGAVRIGIRPEHMTILREAASGSIAARVTEIVFKGAHASLYAEGPAGLALSASLPPAALAAPPAIGETVHLRPDPAHLILFEEDKA</sequence>
<dbReference type="PROSITE" id="PS50893">
    <property type="entry name" value="ABC_TRANSPORTER_2"/>
    <property type="match status" value="1"/>
</dbReference>
<dbReference type="PANTHER" id="PTHR42781">
    <property type="entry name" value="SPERMIDINE/PUTRESCINE IMPORT ATP-BINDING PROTEIN POTA"/>
    <property type="match status" value="1"/>
</dbReference>
<dbReference type="InterPro" id="IPR013611">
    <property type="entry name" value="Transp-assoc_OB_typ2"/>
</dbReference>
<dbReference type="SUPFAM" id="SSF50331">
    <property type="entry name" value="MOP-like"/>
    <property type="match status" value="1"/>
</dbReference>
<dbReference type="Proteomes" id="UP001305521">
    <property type="component" value="Chromosome"/>
</dbReference>
<dbReference type="SMART" id="SM00382">
    <property type="entry name" value="AAA"/>
    <property type="match status" value="1"/>
</dbReference>
<dbReference type="Gene3D" id="2.40.50.100">
    <property type="match status" value="1"/>
</dbReference>
<dbReference type="GO" id="GO:0005524">
    <property type="term" value="F:ATP binding"/>
    <property type="evidence" value="ECO:0007669"/>
    <property type="project" value="UniProtKB-KW"/>
</dbReference>
<dbReference type="InterPro" id="IPR003439">
    <property type="entry name" value="ABC_transporter-like_ATP-bd"/>
</dbReference>
<evidence type="ECO:0000313" key="5">
    <source>
        <dbReference type="EMBL" id="WPB84700.1"/>
    </source>
</evidence>
<organism evidence="5 6">
    <name type="scientific">Sediminicoccus rosea</name>
    <dbReference type="NCBI Taxonomy" id="1225128"/>
    <lineage>
        <taxon>Bacteria</taxon>
        <taxon>Pseudomonadati</taxon>
        <taxon>Pseudomonadota</taxon>
        <taxon>Alphaproteobacteria</taxon>
        <taxon>Acetobacterales</taxon>
        <taxon>Roseomonadaceae</taxon>
        <taxon>Sediminicoccus</taxon>
    </lineage>
</organism>